<accession>A0A0A9DLP7</accession>
<sequence length="88" mass="9792">MLCLGAPSSFDRKRDRDFHALSILWTRICGLSCTTLPTSLSSIPTSSTRYLIVGFRDCSTLYEKNEGAAEIICPMRVFGTPMLSRKVT</sequence>
<evidence type="ECO:0000313" key="1">
    <source>
        <dbReference type="EMBL" id="JAD88731.1"/>
    </source>
</evidence>
<proteinExistence type="predicted"/>
<reference evidence="1" key="1">
    <citation type="submission" date="2014-09" db="EMBL/GenBank/DDBJ databases">
        <authorList>
            <person name="Magalhaes I.L.F."/>
            <person name="Oliveira U."/>
            <person name="Santos F.R."/>
            <person name="Vidigal T.H.D.A."/>
            <person name="Brescovit A.D."/>
            <person name="Santos A.J."/>
        </authorList>
    </citation>
    <scope>NUCLEOTIDE SEQUENCE</scope>
    <source>
        <tissue evidence="1">Shoot tissue taken approximately 20 cm above the soil surface</tissue>
    </source>
</reference>
<organism evidence="1">
    <name type="scientific">Arundo donax</name>
    <name type="common">Giant reed</name>
    <name type="synonym">Donax arundinaceus</name>
    <dbReference type="NCBI Taxonomy" id="35708"/>
    <lineage>
        <taxon>Eukaryota</taxon>
        <taxon>Viridiplantae</taxon>
        <taxon>Streptophyta</taxon>
        <taxon>Embryophyta</taxon>
        <taxon>Tracheophyta</taxon>
        <taxon>Spermatophyta</taxon>
        <taxon>Magnoliopsida</taxon>
        <taxon>Liliopsida</taxon>
        <taxon>Poales</taxon>
        <taxon>Poaceae</taxon>
        <taxon>PACMAD clade</taxon>
        <taxon>Arundinoideae</taxon>
        <taxon>Arundineae</taxon>
        <taxon>Arundo</taxon>
    </lineage>
</organism>
<reference evidence="1" key="2">
    <citation type="journal article" date="2015" name="Data Brief">
        <title>Shoot transcriptome of the giant reed, Arundo donax.</title>
        <authorList>
            <person name="Barrero R.A."/>
            <person name="Guerrero F.D."/>
            <person name="Moolhuijzen P."/>
            <person name="Goolsby J.A."/>
            <person name="Tidwell J."/>
            <person name="Bellgard S.E."/>
            <person name="Bellgard M.I."/>
        </authorList>
    </citation>
    <scope>NUCLEOTIDE SEQUENCE</scope>
    <source>
        <tissue evidence="1">Shoot tissue taken approximately 20 cm above the soil surface</tissue>
    </source>
</reference>
<name>A0A0A9DLP7_ARUDO</name>
<protein>
    <submittedName>
        <fullName evidence="1">Uncharacterized protein</fullName>
    </submittedName>
</protein>
<dbReference type="EMBL" id="GBRH01209164">
    <property type="protein sequence ID" value="JAD88731.1"/>
    <property type="molecule type" value="Transcribed_RNA"/>
</dbReference>
<dbReference type="AlphaFoldDB" id="A0A0A9DLP7"/>